<dbReference type="Proteomes" id="UP000193719">
    <property type="component" value="Unassembled WGS sequence"/>
</dbReference>
<dbReference type="GO" id="GO:0005741">
    <property type="term" value="C:mitochondrial outer membrane"/>
    <property type="evidence" value="ECO:0007669"/>
    <property type="project" value="UniProtKB-SubCell"/>
</dbReference>
<evidence type="ECO:0000256" key="4">
    <source>
        <dbReference type="ARBA" id="ARBA00022692"/>
    </source>
</evidence>
<dbReference type="PANTHER" id="PTHR46819:SF1">
    <property type="entry name" value="EF-HAND CALCIUM-BINDING DOMAIN-CONTAINING PROTEIN 7"/>
    <property type="match status" value="1"/>
</dbReference>
<dbReference type="InterPro" id="IPR011992">
    <property type="entry name" value="EF-hand-dom_pair"/>
</dbReference>
<reference evidence="18 19" key="2">
    <citation type="submission" date="2016-08" db="EMBL/GenBank/DDBJ databases">
        <title>Pervasive Adenine N6-methylation of Active Genes in Fungi.</title>
        <authorList>
            <consortium name="DOE Joint Genome Institute"/>
            <person name="Mondo S.J."/>
            <person name="Dannebaum R.O."/>
            <person name="Kuo R.C."/>
            <person name="Labutti K."/>
            <person name="Haridas S."/>
            <person name="Kuo A."/>
            <person name="Salamov A."/>
            <person name="Ahrendt S.R."/>
            <person name="Lipzen A."/>
            <person name="Sullivan W."/>
            <person name="Andreopoulos W.B."/>
            <person name="Clum A."/>
            <person name="Lindquist E."/>
            <person name="Daum C."/>
            <person name="Ramamoorthy G.K."/>
            <person name="Gryganskyi A."/>
            <person name="Culley D."/>
            <person name="Magnuson J.K."/>
            <person name="James T.Y."/>
            <person name="O'Malley M.A."/>
            <person name="Stajich J.E."/>
            <person name="Spatafora J.W."/>
            <person name="Visel A."/>
            <person name="Grigoriev I.V."/>
        </authorList>
    </citation>
    <scope>NUCLEOTIDE SEQUENCE [LARGE SCALE GENOMIC DNA]</scope>
    <source>
        <strain evidence="19">finn</strain>
    </source>
</reference>
<evidence type="ECO:0000256" key="13">
    <source>
        <dbReference type="ARBA" id="ARBA00023134"/>
    </source>
</evidence>
<dbReference type="SUPFAM" id="SSF47473">
    <property type="entry name" value="EF-hand"/>
    <property type="match status" value="1"/>
</dbReference>
<dbReference type="GO" id="GO:0003924">
    <property type="term" value="F:GTPase activity"/>
    <property type="evidence" value="ECO:0007669"/>
    <property type="project" value="InterPro"/>
</dbReference>
<keyword evidence="4" id="KW-0812">Transmembrane</keyword>
<dbReference type="PRINTS" id="PR00449">
    <property type="entry name" value="RASTRNSFRMNG"/>
</dbReference>
<keyword evidence="13 15" id="KW-0342">GTP-binding</keyword>
<dbReference type="GO" id="GO:0005509">
    <property type="term" value="F:calcium ion binding"/>
    <property type="evidence" value="ECO:0007669"/>
    <property type="project" value="InterPro"/>
</dbReference>
<evidence type="ECO:0000256" key="10">
    <source>
        <dbReference type="ARBA" id="ARBA00022837"/>
    </source>
</evidence>
<dbReference type="GO" id="GO:0005525">
    <property type="term" value="F:GTP binding"/>
    <property type="evidence" value="ECO:0007669"/>
    <property type="project" value="UniProtKB-KW"/>
</dbReference>
<dbReference type="SMART" id="SM00174">
    <property type="entry name" value="RHO"/>
    <property type="match status" value="1"/>
</dbReference>
<feature type="domain" description="EF-hand" evidence="16">
    <location>
        <begin position="307"/>
        <end position="342"/>
    </location>
</feature>
<keyword evidence="19" id="KW-1185">Reference proteome</keyword>
<evidence type="ECO:0000256" key="1">
    <source>
        <dbReference type="ARBA" id="ARBA00003481"/>
    </source>
</evidence>
<keyword evidence="8 15" id="KW-1000">Mitochondrion outer membrane</keyword>
<dbReference type="Gene3D" id="3.40.50.300">
    <property type="entry name" value="P-loop containing nucleotide triphosphate hydrolases"/>
    <property type="match status" value="2"/>
</dbReference>
<keyword evidence="7 15" id="KW-0547">Nucleotide-binding</keyword>
<dbReference type="STRING" id="1754191.A0A1Y1VI95"/>
<evidence type="ECO:0000256" key="7">
    <source>
        <dbReference type="ARBA" id="ARBA00022741"/>
    </source>
</evidence>
<dbReference type="PROSITE" id="PS50222">
    <property type="entry name" value="EF_HAND_2"/>
    <property type="match status" value="1"/>
</dbReference>
<keyword evidence="9 15" id="KW-0378">Hydrolase</keyword>
<proteinExistence type="inferred from homology"/>
<dbReference type="InterPro" id="IPR021181">
    <property type="entry name" value="Miro"/>
</dbReference>
<evidence type="ECO:0000313" key="19">
    <source>
        <dbReference type="Proteomes" id="UP000193719"/>
    </source>
</evidence>
<dbReference type="InterPro" id="IPR013566">
    <property type="entry name" value="EF_hand_assoc_1"/>
</dbReference>
<dbReference type="PIRSF" id="PIRSF037488">
    <property type="entry name" value="Mt_Rho_GTPase"/>
    <property type="match status" value="1"/>
</dbReference>
<dbReference type="InterPro" id="IPR052266">
    <property type="entry name" value="Miro-EF-hand_domain"/>
</dbReference>
<evidence type="ECO:0000256" key="12">
    <source>
        <dbReference type="ARBA" id="ARBA00023128"/>
    </source>
</evidence>
<sequence length="584" mass="66895">MLKNDVRILLVGDDKVGKSSIVTSLIKDTFIPNVQHVIPEVTIPPEVTPENIVTYIVDSSARPENREQLDSEIKKADVICVVYSVNNKETFDRISSFWIPYIRMIRNNISIIIVGNKIDVRGEHTTNENLKEEITPLLKTFKEIETCVECSAKSNINISEVIYFAQKAILYPTAPIYDSQINALKPACVQALSRIFKLCDLEGDGILTDEEIMKFQKYCFSQPLSEEELFLVKEIIKENYPEGVNERGLTQNGFLFLHNLFICQGSVETTWEVLRKYGYDDNLSFREDFIHPKIEIPDECTIELKKEGYDFFRNLFHKYDKDKDGVLSPRELNELFSITPGNPWISMDTQQSVVTDKNGNITLQGFLSQWSLITWLDYKVTLEYLAYFGYGDNTTSVFEIIPLNKKHSKHNKKIKRKVYSCCVLGATGSGKTALLKGLVDKSFTEVYQTTTKRFCVANSVVIGDEEKYLIMNEVGPKYDSDLLSSKKRLDAYDVLVFIYDSSDIHSFAYIANLRKQYNLMGYPVIYISTKNDCIAVEQRYEEQPDEYCRNLGLSIPIRTSVKSNILSDVYHLIVGIGMNPYVFN</sequence>
<reference evidence="18 19" key="1">
    <citation type="submission" date="2016-08" db="EMBL/GenBank/DDBJ databases">
        <title>Genomes of anaerobic fungi encode conserved fungal cellulosomes for biomass hydrolysis.</title>
        <authorList>
            <consortium name="DOE Joint Genome Institute"/>
            <person name="Haitjema C.H."/>
            <person name="Gilmore S.P."/>
            <person name="Henske J.K."/>
            <person name="Solomon K.V."/>
            <person name="De Groot R."/>
            <person name="Kuo A."/>
            <person name="Mondo S.J."/>
            <person name="Salamov A.A."/>
            <person name="Labutti K."/>
            <person name="Zhao Z."/>
            <person name="Chiniquy J."/>
            <person name="Barry K."/>
            <person name="Brewer H.M."/>
            <person name="Purvine S.O."/>
            <person name="Wright A.T."/>
            <person name="Boxma B."/>
            <person name="Van Alen T."/>
            <person name="Hackstein J.H."/>
            <person name="Baker S.E."/>
            <person name="Grigoriev I.V."/>
            <person name="O'Malley M.A."/>
        </authorList>
    </citation>
    <scope>NUCLEOTIDE SEQUENCE [LARGE SCALE GENOMIC DNA]</scope>
    <source>
        <strain evidence="19">finn</strain>
    </source>
</reference>
<keyword evidence="12 15" id="KW-0496">Mitochondrion</keyword>
<evidence type="ECO:0000256" key="8">
    <source>
        <dbReference type="ARBA" id="ARBA00022787"/>
    </source>
</evidence>
<dbReference type="PROSITE" id="PS00018">
    <property type="entry name" value="EF_HAND_1"/>
    <property type="match status" value="1"/>
</dbReference>
<evidence type="ECO:0000313" key="18">
    <source>
        <dbReference type="EMBL" id="ORX56515.1"/>
    </source>
</evidence>
<dbReference type="InterPro" id="IPR018247">
    <property type="entry name" value="EF_Hand_1_Ca_BS"/>
</dbReference>
<keyword evidence="11" id="KW-1133">Transmembrane helix</keyword>
<dbReference type="OrthoDB" id="10020961at2759"/>
<evidence type="ECO:0000256" key="9">
    <source>
        <dbReference type="ARBA" id="ARBA00022801"/>
    </source>
</evidence>
<dbReference type="SMART" id="SM00173">
    <property type="entry name" value="RAS"/>
    <property type="match status" value="1"/>
</dbReference>
<keyword evidence="14 15" id="KW-0472">Membrane</keyword>
<evidence type="ECO:0000256" key="3">
    <source>
        <dbReference type="ARBA" id="ARBA00007981"/>
    </source>
</evidence>
<evidence type="ECO:0000256" key="14">
    <source>
        <dbReference type="ARBA" id="ARBA00023136"/>
    </source>
</evidence>
<dbReference type="EC" id="3.6.5.-" evidence="15"/>
<dbReference type="AlphaFoldDB" id="A0A1Y1VI95"/>
<evidence type="ECO:0000256" key="5">
    <source>
        <dbReference type="ARBA" id="ARBA00022723"/>
    </source>
</evidence>
<dbReference type="SUPFAM" id="SSF52540">
    <property type="entry name" value="P-loop containing nucleoside triphosphate hydrolases"/>
    <property type="match status" value="2"/>
</dbReference>
<dbReference type="InterPro" id="IPR020860">
    <property type="entry name" value="MIRO_dom"/>
</dbReference>
<dbReference type="SMART" id="SM00054">
    <property type="entry name" value="EFh"/>
    <property type="match status" value="2"/>
</dbReference>
<evidence type="ECO:0000256" key="15">
    <source>
        <dbReference type="PIRNR" id="PIRNR037488"/>
    </source>
</evidence>
<comment type="subcellular location">
    <subcellularLocation>
        <location evidence="2 15">Mitochondrion outer membrane</location>
        <topology evidence="2 15">Single-pass type IV membrane protein</topology>
    </subcellularLocation>
</comment>
<gene>
    <name evidence="18" type="ORF">BCR36DRAFT_280332</name>
</gene>
<dbReference type="Gene3D" id="1.10.238.10">
    <property type="entry name" value="EF-hand"/>
    <property type="match status" value="2"/>
</dbReference>
<keyword evidence="6" id="KW-0677">Repeat</keyword>
<comment type="caution">
    <text evidence="18">The sequence shown here is derived from an EMBL/GenBank/DDBJ whole genome shotgun (WGS) entry which is preliminary data.</text>
</comment>
<evidence type="ECO:0000256" key="6">
    <source>
        <dbReference type="ARBA" id="ARBA00022737"/>
    </source>
</evidence>
<keyword evidence="10 15" id="KW-0106">Calcium</keyword>
<evidence type="ECO:0000259" key="16">
    <source>
        <dbReference type="PROSITE" id="PS50222"/>
    </source>
</evidence>
<dbReference type="PROSITE" id="PS51419">
    <property type="entry name" value="RAB"/>
    <property type="match status" value="1"/>
</dbReference>
<dbReference type="InterPro" id="IPR027417">
    <property type="entry name" value="P-loop_NTPase"/>
</dbReference>
<dbReference type="SMART" id="SM00175">
    <property type="entry name" value="RAB"/>
    <property type="match status" value="1"/>
</dbReference>
<dbReference type="InterPro" id="IPR001806">
    <property type="entry name" value="Small_GTPase"/>
</dbReference>
<evidence type="ECO:0000256" key="11">
    <source>
        <dbReference type="ARBA" id="ARBA00022989"/>
    </source>
</evidence>
<dbReference type="FunFam" id="1.10.238.10:FF:000011">
    <property type="entry name" value="Mitochondrial Rho GTPase"/>
    <property type="match status" value="1"/>
</dbReference>
<dbReference type="PROSITE" id="PS51423">
    <property type="entry name" value="MIRO"/>
    <property type="match status" value="2"/>
</dbReference>
<dbReference type="PANTHER" id="PTHR46819">
    <property type="entry name" value="EF-HAND CALCIUM-BINDING DOMAIN-CONTAINING PROTEIN 7"/>
    <property type="match status" value="1"/>
</dbReference>
<dbReference type="FunFam" id="3.40.50.300:FF:000170">
    <property type="entry name" value="Mitochondrial Rho GTPase"/>
    <property type="match status" value="1"/>
</dbReference>
<comment type="similarity">
    <text evidence="3 15">Belongs to the mitochondrial Rho GTPase family.</text>
</comment>
<organism evidence="18 19">
    <name type="scientific">Piromyces finnis</name>
    <dbReference type="NCBI Taxonomy" id="1754191"/>
    <lineage>
        <taxon>Eukaryota</taxon>
        <taxon>Fungi</taxon>
        <taxon>Fungi incertae sedis</taxon>
        <taxon>Chytridiomycota</taxon>
        <taxon>Chytridiomycota incertae sedis</taxon>
        <taxon>Neocallimastigomycetes</taxon>
        <taxon>Neocallimastigales</taxon>
        <taxon>Neocallimastigaceae</taxon>
        <taxon>Piromyces</taxon>
    </lineage>
</organism>
<accession>A0A1Y1VI95</accession>
<evidence type="ECO:0000259" key="17">
    <source>
        <dbReference type="PROSITE" id="PS51423"/>
    </source>
</evidence>
<dbReference type="FunFam" id="3.40.50.300:FF:000553">
    <property type="entry name" value="Mitochondrial Rho GTPase"/>
    <property type="match status" value="1"/>
</dbReference>
<feature type="domain" description="Miro" evidence="17">
    <location>
        <begin position="416"/>
        <end position="579"/>
    </location>
</feature>
<feature type="domain" description="Miro" evidence="17">
    <location>
        <begin position="3"/>
        <end position="171"/>
    </location>
</feature>
<dbReference type="InterPro" id="IPR013567">
    <property type="entry name" value="EF_hand_assoc_2"/>
</dbReference>
<protein>
    <recommendedName>
        <fullName evidence="15">Mitochondrial Rho GTPase</fullName>
        <ecNumber evidence="15">3.6.5.-</ecNumber>
    </recommendedName>
</protein>
<dbReference type="Pfam" id="PF00071">
    <property type="entry name" value="Ras"/>
    <property type="match status" value="2"/>
</dbReference>
<dbReference type="Pfam" id="PF08355">
    <property type="entry name" value="EF_assoc_1"/>
    <property type="match status" value="1"/>
</dbReference>
<dbReference type="Pfam" id="PF08356">
    <property type="entry name" value="EF_assoc_2"/>
    <property type="match status" value="1"/>
</dbReference>
<name>A0A1Y1VI95_9FUNG</name>
<comment type="function">
    <text evidence="1 15">Mitochondrial GTPase involved in mitochondrial trafficking. Probably involved in control of anterograde transport of mitochondria and their subcellular distribution.</text>
</comment>
<dbReference type="EMBL" id="MCFH01000007">
    <property type="protein sequence ID" value="ORX56515.1"/>
    <property type="molecule type" value="Genomic_DNA"/>
</dbReference>
<evidence type="ECO:0000256" key="2">
    <source>
        <dbReference type="ARBA" id="ARBA00004200"/>
    </source>
</evidence>
<dbReference type="PROSITE" id="PS51421">
    <property type="entry name" value="RAS"/>
    <property type="match status" value="1"/>
</dbReference>
<keyword evidence="5" id="KW-0479">Metal-binding</keyword>
<dbReference type="InterPro" id="IPR002048">
    <property type="entry name" value="EF_hand_dom"/>
</dbReference>
<dbReference type="GO" id="GO:0007005">
    <property type="term" value="P:mitochondrion organization"/>
    <property type="evidence" value="ECO:0007669"/>
    <property type="project" value="InterPro"/>
</dbReference>